<dbReference type="EMBL" id="MRZV01000599">
    <property type="protein sequence ID" value="PIK47145.1"/>
    <property type="molecule type" value="Genomic_DNA"/>
</dbReference>
<dbReference type="AlphaFoldDB" id="A0A2G8KGQ6"/>
<dbReference type="PANTHER" id="PTHR25462:SF296">
    <property type="entry name" value="MEIOTIC P26, ISOFORM F"/>
    <property type="match status" value="1"/>
</dbReference>
<evidence type="ECO:0000256" key="1">
    <source>
        <dbReference type="SAM" id="Coils"/>
    </source>
</evidence>
<dbReference type="PANTHER" id="PTHR25462">
    <property type="entry name" value="BONUS, ISOFORM C-RELATED"/>
    <property type="match status" value="1"/>
</dbReference>
<sequence>MLTDHQPHTLKLDDIETKKLTLDKLAALTEDPMCDVHVNENAKLCCSTCGNLPVCVICTYSKHKGHDLHDVTELAKNERKLLEPKLAELNKHKVKLYDLPKKVKDTTIKLKESVVNVTESVKKQHKEQAHKIKDKLAEVTNVRERGILSIENLRKVEDNQTSSNFEKELNQLREKYDNIRKTTKWKYDDKCKGFKEYCNRIEEQLSRKVESLDLNLKNLTTKKELLAKRNEDELKEISESCEQIINRYENFTITSSSVLSSNDDWTDVQCIPDIRAACEPLIEEMKKEFPDFTSLYVFPISDITKVTFDDVTETKHEEPVIDALGIKGKRRWINGIASSGEGHFVITGIESEGYTHITVINKKGEVVRKDQIQNQRSRSFALRYCCSLSNRTVATACLRDEVSIYDVHSGVLSKRNISDVISDWPHDRFVSCVAFDPLNSHIIVGTGSRYMYVFDDQLRYSHTITLPDVIKYSYDITVHRGSLLVCDSIGKRVYAVTMKGNLIYELMKAFLDVGDWIPTSVCTDKNDLIYMLWSTYFSGKQRCILVQYSQNDRRLLTKREVDGEASCITILEVDGTDKLLIATNESIKLYTCGIYPTSVIPCLKIKQSRTRAILR</sequence>
<dbReference type="Proteomes" id="UP000230750">
    <property type="component" value="Unassembled WGS sequence"/>
</dbReference>
<organism evidence="2 3">
    <name type="scientific">Stichopus japonicus</name>
    <name type="common">Sea cucumber</name>
    <dbReference type="NCBI Taxonomy" id="307972"/>
    <lineage>
        <taxon>Eukaryota</taxon>
        <taxon>Metazoa</taxon>
        <taxon>Echinodermata</taxon>
        <taxon>Eleutherozoa</taxon>
        <taxon>Echinozoa</taxon>
        <taxon>Holothuroidea</taxon>
        <taxon>Aspidochirotacea</taxon>
        <taxon>Aspidochirotida</taxon>
        <taxon>Stichopodidae</taxon>
        <taxon>Apostichopus</taxon>
    </lineage>
</organism>
<comment type="caution">
    <text evidence="2">The sequence shown here is derived from an EMBL/GenBank/DDBJ whole genome shotgun (WGS) entry which is preliminary data.</text>
</comment>
<dbReference type="OrthoDB" id="8883818at2759"/>
<feature type="coiled-coil region" evidence="1">
    <location>
        <begin position="122"/>
        <end position="247"/>
    </location>
</feature>
<evidence type="ECO:0000313" key="3">
    <source>
        <dbReference type="Proteomes" id="UP000230750"/>
    </source>
</evidence>
<accession>A0A2G8KGQ6</accession>
<evidence type="ECO:0000313" key="2">
    <source>
        <dbReference type="EMBL" id="PIK47145.1"/>
    </source>
</evidence>
<dbReference type="InterPro" id="IPR011042">
    <property type="entry name" value="6-blade_b-propeller_TolB-like"/>
</dbReference>
<dbReference type="InterPro" id="IPR047153">
    <property type="entry name" value="TRIM45/56/19-like"/>
</dbReference>
<proteinExistence type="predicted"/>
<dbReference type="SUPFAM" id="SSF101898">
    <property type="entry name" value="NHL repeat"/>
    <property type="match status" value="1"/>
</dbReference>
<reference evidence="2 3" key="1">
    <citation type="journal article" date="2017" name="PLoS Biol.">
        <title>The sea cucumber genome provides insights into morphological evolution and visceral regeneration.</title>
        <authorList>
            <person name="Zhang X."/>
            <person name="Sun L."/>
            <person name="Yuan J."/>
            <person name="Sun Y."/>
            <person name="Gao Y."/>
            <person name="Zhang L."/>
            <person name="Li S."/>
            <person name="Dai H."/>
            <person name="Hamel J.F."/>
            <person name="Liu C."/>
            <person name="Yu Y."/>
            <person name="Liu S."/>
            <person name="Lin W."/>
            <person name="Guo K."/>
            <person name="Jin S."/>
            <person name="Xu P."/>
            <person name="Storey K.B."/>
            <person name="Huan P."/>
            <person name="Zhang T."/>
            <person name="Zhou Y."/>
            <person name="Zhang J."/>
            <person name="Lin C."/>
            <person name="Li X."/>
            <person name="Xing L."/>
            <person name="Huo D."/>
            <person name="Sun M."/>
            <person name="Wang L."/>
            <person name="Mercier A."/>
            <person name="Li F."/>
            <person name="Yang H."/>
            <person name="Xiang J."/>
        </authorList>
    </citation>
    <scope>NUCLEOTIDE SEQUENCE [LARGE SCALE GENOMIC DNA]</scope>
    <source>
        <strain evidence="2">Shaxun</strain>
        <tissue evidence="2">Muscle</tissue>
    </source>
</reference>
<gene>
    <name evidence="2" type="ORF">BSL78_15996</name>
</gene>
<keyword evidence="1" id="KW-0175">Coiled coil</keyword>
<dbReference type="SUPFAM" id="SSF57845">
    <property type="entry name" value="B-box zinc-binding domain"/>
    <property type="match status" value="1"/>
</dbReference>
<dbReference type="Gene3D" id="2.120.10.30">
    <property type="entry name" value="TolB, C-terminal domain"/>
    <property type="match status" value="1"/>
</dbReference>
<keyword evidence="3" id="KW-1185">Reference proteome</keyword>
<protein>
    <submittedName>
        <fullName evidence="2">Putative tripartite motif containing 13-like</fullName>
    </submittedName>
</protein>
<name>A0A2G8KGQ6_STIJA</name>
<dbReference type="Gene3D" id="3.30.160.60">
    <property type="entry name" value="Classic Zinc Finger"/>
    <property type="match status" value="1"/>
</dbReference>